<evidence type="ECO:0000313" key="2">
    <source>
        <dbReference type="EMBL" id="RKP05042.1"/>
    </source>
</evidence>
<dbReference type="AlphaFoldDB" id="A0A4P9XHB0"/>
<protein>
    <submittedName>
        <fullName evidence="2">Telomere-length maintenance and DNA damage repair-domain-containing protein</fullName>
    </submittedName>
</protein>
<dbReference type="Proteomes" id="UP000271241">
    <property type="component" value="Unassembled WGS sequence"/>
</dbReference>
<evidence type="ECO:0000259" key="1">
    <source>
        <dbReference type="SMART" id="SM01342"/>
    </source>
</evidence>
<feature type="domain" description="Telomere-length maintenance and DNA damage repair" evidence="1">
    <location>
        <begin position="1"/>
        <end position="154"/>
    </location>
</feature>
<name>A0A4P9XHB0_9FUNG</name>
<dbReference type="OrthoDB" id="10445140at2759"/>
<dbReference type="EMBL" id="KZ993299">
    <property type="protein sequence ID" value="RKP05042.1"/>
    <property type="molecule type" value="Genomic_DNA"/>
</dbReference>
<dbReference type="SMART" id="SM01342">
    <property type="entry name" value="TAN"/>
    <property type="match status" value="1"/>
</dbReference>
<reference evidence="3" key="1">
    <citation type="journal article" date="2018" name="Nat. Microbiol.">
        <title>Leveraging single-cell genomics to expand the fungal tree of life.</title>
        <authorList>
            <person name="Ahrendt S.R."/>
            <person name="Quandt C.A."/>
            <person name="Ciobanu D."/>
            <person name="Clum A."/>
            <person name="Salamov A."/>
            <person name="Andreopoulos B."/>
            <person name="Cheng J.F."/>
            <person name="Woyke T."/>
            <person name="Pelin A."/>
            <person name="Henrissat B."/>
            <person name="Reynolds N.K."/>
            <person name="Benny G.L."/>
            <person name="Smith M.E."/>
            <person name="James T.Y."/>
            <person name="Grigoriev I.V."/>
        </authorList>
    </citation>
    <scope>NUCLEOTIDE SEQUENCE [LARGE SCALE GENOMIC DNA]</scope>
    <source>
        <strain evidence="3">RSA 1356</strain>
    </source>
</reference>
<proteinExistence type="predicted"/>
<dbReference type="STRING" id="78915.A0A4P9XHB0"/>
<accession>A0A4P9XHB0</accession>
<dbReference type="Pfam" id="PF11640">
    <property type="entry name" value="TAN"/>
    <property type="match status" value="1"/>
</dbReference>
<dbReference type="InterPro" id="IPR021668">
    <property type="entry name" value="TAN"/>
</dbReference>
<sequence length="237" mass="26467">MAALQQCCTLLLSGKAKERHDGQTTLRELLEARDDELVTYLDDAGWGRLIDSFLSSVEHERAELVAKQLSAIARGRLETRLSQLARDLRTLVDMSCRRLAPRAVRSILQHAIAVLPLHADALCWPLMLDYARALKTLLMHRPHRDRLVPSSWECLVQLCARGLLSRPPGERERGQPVLQAALEGELAQLFCVLVTAETVPLGKHAEALFNFFHSYFGERSSADTSGPGTLKIRQLVV</sequence>
<organism evidence="2 3">
    <name type="scientific">Thamnocephalis sphaerospora</name>
    <dbReference type="NCBI Taxonomy" id="78915"/>
    <lineage>
        <taxon>Eukaryota</taxon>
        <taxon>Fungi</taxon>
        <taxon>Fungi incertae sedis</taxon>
        <taxon>Zoopagomycota</taxon>
        <taxon>Zoopagomycotina</taxon>
        <taxon>Zoopagomycetes</taxon>
        <taxon>Zoopagales</taxon>
        <taxon>Sigmoideomycetaceae</taxon>
        <taxon>Thamnocephalis</taxon>
    </lineage>
</organism>
<keyword evidence="3" id="KW-1185">Reference proteome</keyword>
<dbReference type="GO" id="GO:0004674">
    <property type="term" value="F:protein serine/threonine kinase activity"/>
    <property type="evidence" value="ECO:0007669"/>
    <property type="project" value="InterPro"/>
</dbReference>
<evidence type="ECO:0000313" key="3">
    <source>
        <dbReference type="Proteomes" id="UP000271241"/>
    </source>
</evidence>
<gene>
    <name evidence="2" type="ORF">THASP1DRAFT_26403</name>
</gene>